<keyword evidence="7" id="KW-0732">Signal</keyword>
<keyword evidence="2" id="KW-0560">Oxidoreductase</keyword>
<evidence type="ECO:0000256" key="2">
    <source>
        <dbReference type="ARBA" id="ARBA00023002"/>
    </source>
</evidence>
<feature type="signal peptide" evidence="7">
    <location>
        <begin position="1"/>
        <end position="21"/>
    </location>
</feature>
<evidence type="ECO:0000259" key="8">
    <source>
        <dbReference type="Pfam" id="PF01082"/>
    </source>
</evidence>
<keyword evidence="12" id="KW-1185">Reference proteome</keyword>
<keyword evidence="4" id="KW-0503">Monooxygenase</keyword>
<evidence type="ECO:0000256" key="7">
    <source>
        <dbReference type="SAM" id="SignalP"/>
    </source>
</evidence>
<dbReference type="PANTHER" id="PTHR10157">
    <property type="entry name" value="DOPAMINE BETA HYDROXYLASE RELATED"/>
    <property type="match status" value="1"/>
</dbReference>
<dbReference type="InterPro" id="IPR057626">
    <property type="entry name" value="S-S_Temptin"/>
</dbReference>
<dbReference type="Pfam" id="PF03712">
    <property type="entry name" value="Cu2_monoox_C"/>
    <property type="match status" value="1"/>
</dbReference>
<dbReference type="AlphaFoldDB" id="A0AAE0Z8I1"/>
<evidence type="ECO:0000259" key="10">
    <source>
        <dbReference type="Pfam" id="PF24784"/>
    </source>
</evidence>
<dbReference type="Pfam" id="PF01082">
    <property type="entry name" value="Cu2_monooxygen"/>
    <property type="match status" value="1"/>
</dbReference>
<dbReference type="Pfam" id="PF24784">
    <property type="entry name" value="Temptin_C"/>
    <property type="match status" value="1"/>
</dbReference>
<dbReference type="InterPro" id="IPR000945">
    <property type="entry name" value="DBH-like"/>
</dbReference>
<dbReference type="Gene3D" id="2.60.120.230">
    <property type="match status" value="1"/>
</dbReference>
<feature type="chain" id="PRO_5042239521" evidence="7">
    <location>
        <begin position="22"/>
        <end position="552"/>
    </location>
</feature>
<dbReference type="InterPro" id="IPR024548">
    <property type="entry name" value="Cu2_monoox_C"/>
</dbReference>
<evidence type="ECO:0000256" key="6">
    <source>
        <dbReference type="ARBA" id="ARBA00023180"/>
    </source>
</evidence>
<feature type="domain" description="Copper type II ascorbate-dependent monooxygenase C-terminal" evidence="9">
    <location>
        <begin position="309"/>
        <end position="442"/>
    </location>
</feature>
<keyword evidence="1" id="KW-0479">Metal-binding</keyword>
<dbReference type="GO" id="GO:0004500">
    <property type="term" value="F:dopamine beta-monooxygenase activity"/>
    <property type="evidence" value="ECO:0007669"/>
    <property type="project" value="InterPro"/>
</dbReference>
<comment type="caution">
    <text evidence="11">The sequence shown here is derived from an EMBL/GenBank/DDBJ whole genome shotgun (WGS) entry which is preliminary data.</text>
</comment>
<dbReference type="InterPro" id="IPR020611">
    <property type="entry name" value="Cu2_ascorb_mOase_CS-1"/>
</dbReference>
<dbReference type="GO" id="GO:0005507">
    <property type="term" value="F:copper ion binding"/>
    <property type="evidence" value="ECO:0007669"/>
    <property type="project" value="InterPro"/>
</dbReference>
<dbReference type="SUPFAM" id="SSF49742">
    <property type="entry name" value="PHM/PNGase F"/>
    <property type="match status" value="2"/>
</dbReference>
<protein>
    <submittedName>
        <fullName evidence="11">Uncharacterized protein</fullName>
    </submittedName>
</protein>
<dbReference type="InterPro" id="IPR000323">
    <property type="entry name" value="Cu2_ascorb_mOase_N"/>
</dbReference>
<name>A0AAE0Z8I1_9GAST</name>
<feature type="domain" description="Temptin Cys/Cys disulfide" evidence="10">
    <location>
        <begin position="20"/>
        <end position="118"/>
    </location>
</feature>
<organism evidence="11 12">
    <name type="scientific">Elysia crispata</name>
    <name type="common">lettuce slug</name>
    <dbReference type="NCBI Taxonomy" id="231223"/>
    <lineage>
        <taxon>Eukaryota</taxon>
        <taxon>Metazoa</taxon>
        <taxon>Spiralia</taxon>
        <taxon>Lophotrochozoa</taxon>
        <taxon>Mollusca</taxon>
        <taxon>Gastropoda</taxon>
        <taxon>Heterobranchia</taxon>
        <taxon>Euthyneura</taxon>
        <taxon>Panpulmonata</taxon>
        <taxon>Sacoglossa</taxon>
        <taxon>Placobranchoidea</taxon>
        <taxon>Plakobranchidae</taxon>
        <taxon>Elysia</taxon>
    </lineage>
</organism>
<dbReference type="Proteomes" id="UP001283361">
    <property type="component" value="Unassembled WGS sequence"/>
</dbReference>
<dbReference type="InterPro" id="IPR008977">
    <property type="entry name" value="PHM/PNGase_F_dom_sf"/>
</dbReference>
<reference evidence="11" key="1">
    <citation type="journal article" date="2023" name="G3 (Bethesda)">
        <title>A reference genome for the long-term kleptoplast-retaining sea slug Elysia crispata morphotype clarki.</title>
        <authorList>
            <person name="Eastman K.E."/>
            <person name="Pendleton A.L."/>
            <person name="Shaikh M.A."/>
            <person name="Suttiyut T."/>
            <person name="Ogas R."/>
            <person name="Tomko P."/>
            <person name="Gavelis G."/>
            <person name="Widhalm J.R."/>
            <person name="Wisecaver J.H."/>
        </authorList>
    </citation>
    <scope>NUCLEOTIDE SEQUENCE</scope>
    <source>
        <strain evidence="11">ECLA1</strain>
    </source>
</reference>
<keyword evidence="3" id="KW-0186">Copper</keyword>
<keyword evidence="5" id="KW-1015">Disulfide bond</keyword>
<dbReference type="Gene3D" id="2.60.120.310">
    <property type="entry name" value="Copper type II, ascorbate-dependent monooxygenase, N-terminal domain"/>
    <property type="match status" value="1"/>
</dbReference>
<dbReference type="EMBL" id="JAWDGP010004412">
    <property type="protein sequence ID" value="KAK3764739.1"/>
    <property type="molecule type" value="Genomic_DNA"/>
</dbReference>
<evidence type="ECO:0000313" key="11">
    <source>
        <dbReference type="EMBL" id="KAK3764739.1"/>
    </source>
</evidence>
<sequence length="552" mass="60999">MSGFISVGVVVASCLVTLSSSYSFYRSVLPNGNNVLHPCKPGEVWSAVGHENPAGGGTRNSFGLDFRAAGYRWTQELCQMDSDGDGKTNGQELGDPTCAWTPAGAPPSRTENITHPGVCDPIDLPRCQGRTDFLECSQNEFQKCARIQDSEVRNIAVVFPVTQVPPTETNYFCMTFDLPSDQDYHMVASEPIISNSDVMHHMLLFGCRDDNTHEISGPRECDMSGSDGDVCTDVIAIWSVGIPGTCLPDNLGFRFGASSYKKVLLQLHWNNPGLQAGLIDSSGLRLYYRPAVLGVSDLFTFWIGQNILDIPPGQTNVTFTGTCPSTCSSQIFTKTAYITNVYNHMHYMGRHSRAELYRFGRKIQDLGVDEAYSYDSPVNHVVSPPAEVRPGDELRVTCSYSSMTSNRHVYFGSGTADEMCFSILTMYPTDAVKSRECVQLGELSQCQFDNLEPYAGCDWAALANSASQPAKDLEKNCNLNGFCRPECLKVVEKLSRHPCLVPGQQMTTFVYWYLQFSPEGVRFLGHFHSCSARVGKPWISDSRHCSKDQCQC</sequence>
<evidence type="ECO:0000313" key="12">
    <source>
        <dbReference type="Proteomes" id="UP001283361"/>
    </source>
</evidence>
<dbReference type="InterPro" id="IPR036939">
    <property type="entry name" value="Cu2_ascorb_mOase_N_sf"/>
</dbReference>
<feature type="domain" description="Copper type II ascorbate-dependent monooxygenase N-terminal" evidence="8">
    <location>
        <begin position="159"/>
        <end position="274"/>
    </location>
</feature>
<evidence type="ECO:0000259" key="9">
    <source>
        <dbReference type="Pfam" id="PF03712"/>
    </source>
</evidence>
<dbReference type="PANTHER" id="PTHR10157:SF23">
    <property type="entry name" value="MOXD1 HOMOLOG 1"/>
    <property type="match status" value="1"/>
</dbReference>
<proteinExistence type="predicted"/>
<evidence type="ECO:0000256" key="4">
    <source>
        <dbReference type="ARBA" id="ARBA00023033"/>
    </source>
</evidence>
<evidence type="ECO:0000256" key="1">
    <source>
        <dbReference type="ARBA" id="ARBA00022723"/>
    </source>
</evidence>
<gene>
    <name evidence="11" type="ORF">RRG08_042048</name>
</gene>
<accession>A0AAE0Z8I1</accession>
<keyword evidence="6" id="KW-0325">Glycoprotein</keyword>
<evidence type="ECO:0000256" key="5">
    <source>
        <dbReference type="ARBA" id="ARBA00023157"/>
    </source>
</evidence>
<dbReference type="PROSITE" id="PS00084">
    <property type="entry name" value="CU2_MONOOXYGENASE_1"/>
    <property type="match status" value="1"/>
</dbReference>
<evidence type="ECO:0000256" key="3">
    <source>
        <dbReference type="ARBA" id="ARBA00023008"/>
    </source>
</evidence>
<dbReference type="InterPro" id="IPR014784">
    <property type="entry name" value="Cu2_ascorb_mOase-like_C"/>
</dbReference>